<gene>
    <name evidence="5" type="ORF">QE152_g15275</name>
</gene>
<dbReference type="GO" id="GO:0005737">
    <property type="term" value="C:cytoplasm"/>
    <property type="evidence" value="ECO:0007669"/>
    <property type="project" value="InterPro"/>
</dbReference>
<dbReference type="InterPro" id="IPR040079">
    <property type="entry name" value="Glutathione_S-Trfase"/>
</dbReference>
<dbReference type="GO" id="GO:0045174">
    <property type="term" value="F:glutathione dehydrogenase (ascorbate) activity"/>
    <property type="evidence" value="ECO:0007669"/>
    <property type="project" value="TreeGrafter"/>
</dbReference>
<dbReference type="PANTHER" id="PTHR43968:SF6">
    <property type="entry name" value="GLUTATHIONE S-TRANSFERASE OMEGA"/>
    <property type="match status" value="1"/>
</dbReference>
<dbReference type="EMBL" id="JASPKY010000148">
    <property type="protein sequence ID" value="KAK9730353.1"/>
    <property type="molecule type" value="Genomic_DNA"/>
</dbReference>
<comment type="caution">
    <text evidence="5">The sequence shown here is derived from an EMBL/GenBank/DDBJ whole genome shotgun (WGS) entry which is preliminary data.</text>
</comment>
<dbReference type="SUPFAM" id="SSF47616">
    <property type="entry name" value="GST C-terminal domain-like"/>
    <property type="match status" value="1"/>
</dbReference>
<accession>A0AAW1L8F4</accession>
<evidence type="ECO:0000256" key="1">
    <source>
        <dbReference type="ARBA" id="ARBA00011067"/>
    </source>
</evidence>
<protein>
    <submittedName>
        <fullName evidence="5">Glutathione S-transferase, C-terminal domain</fullName>
    </submittedName>
</protein>
<proteinExistence type="inferred from homology"/>
<dbReference type="Gene3D" id="3.40.30.10">
    <property type="entry name" value="Glutaredoxin"/>
    <property type="match status" value="1"/>
</dbReference>
<dbReference type="InterPro" id="IPR005442">
    <property type="entry name" value="GST_omega"/>
</dbReference>
<reference evidence="5 6" key="1">
    <citation type="journal article" date="2024" name="BMC Genomics">
        <title>De novo assembly and annotation of Popillia japonica's genome with initial clues to its potential as an invasive pest.</title>
        <authorList>
            <person name="Cucini C."/>
            <person name="Boschi S."/>
            <person name="Funari R."/>
            <person name="Cardaioli E."/>
            <person name="Iannotti N."/>
            <person name="Marturano G."/>
            <person name="Paoli F."/>
            <person name="Bruttini M."/>
            <person name="Carapelli A."/>
            <person name="Frati F."/>
            <person name="Nardi F."/>
        </authorList>
    </citation>
    <scope>NUCLEOTIDE SEQUENCE [LARGE SCALE GENOMIC DNA]</scope>
    <source>
        <strain evidence="5">DMR45628</strain>
    </source>
</reference>
<dbReference type="GO" id="GO:0004364">
    <property type="term" value="F:glutathione transferase activity"/>
    <property type="evidence" value="ECO:0007669"/>
    <property type="project" value="InterPro"/>
</dbReference>
<dbReference type="InterPro" id="IPR036282">
    <property type="entry name" value="Glutathione-S-Trfase_C_sf"/>
</dbReference>
<evidence type="ECO:0000259" key="3">
    <source>
        <dbReference type="PROSITE" id="PS50404"/>
    </source>
</evidence>
<sequence>MSTKHLSTGSEQPPKIENKLRLYSMEYCPYAHRVRLVLRAKDLDYDIVNINLINKPAWYANVHPEGKVPALDTGSKVIVESLDICNFLDKEYQNPPLYPSQPLAVEQDKELIQKINPLVDTFNNIILGKEKKSLDEWKNQLLSHLQIFDQELQNRGKKYFGGQNPGMVDYMLWPWAERAGTIAIVLGERLPFKSDELINLRQWRKLMREHTVVDGIYNGPEKFYKSVLIKLGSLAPDYDAI</sequence>
<name>A0AAW1L8F4_POPJA</name>
<dbReference type="InterPro" id="IPR004045">
    <property type="entry name" value="Glutathione_S-Trfase_N"/>
</dbReference>
<dbReference type="PROSITE" id="PS50404">
    <property type="entry name" value="GST_NTER"/>
    <property type="match status" value="1"/>
</dbReference>
<dbReference type="InterPro" id="IPR050983">
    <property type="entry name" value="GST_Omega/HSP26"/>
</dbReference>
<dbReference type="PRINTS" id="PR01625">
    <property type="entry name" value="GSTRNSFRASEO"/>
</dbReference>
<dbReference type="FunFam" id="1.20.1050.10:FF:000009">
    <property type="entry name" value="Glutathione S-transferase omega-1"/>
    <property type="match status" value="1"/>
</dbReference>
<dbReference type="SUPFAM" id="SSF52833">
    <property type="entry name" value="Thioredoxin-like"/>
    <property type="match status" value="1"/>
</dbReference>
<dbReference type="InterPro" id="IPR036249">
    <property type="entry name" value="Thioredoxin-like_sf"/>
</dbReference>
<feature type="domain" description="GST N-terminal" evidence="3">
    <location>
        <begin position="18"/>
        <end position="96"/>
    </location>
</feature>
<evidence type="ECO:0000313" key="5">
    <source>
        <dbReference type="EMBL" id="KAK9730353.1"/>
    </source>
</evidence>
<evidence type="ECO:0000256" key="2">
    <source>
        <dbReference type="ARBA" id="ARBA00023002"/>
    </source>
</evidence>
<dbReference type="Proteomes" id="UP001458880">
    <property type="component" value="Unassembled WGS sequence"/>
</dbReference>
<dbReference type="InterPro" id="IPR010987">
    <property type="entry name" value="Glutathione-S-Trfase_C-like"/>
</dbReference>
<dbReference type="SFLD" id="SFLDG00358">
    <property type="entry name" value="Main_(cytGST)"/>
    <property type="match status" value="1"/>
</dbReference>
<dbReference type="Pfam" id="PF13410">
    <property type="entry name" value="GST_C_2"/>
    <property type="match status" value="1"/>
</dbReference>
<evidence type="ECO:0000259" key="4">
    <source>
        <dbReference type="PROSITE" id="PS50405"/>
    </source>
</evidence>
<dbReference type="FunFam" id="3.40.30.10:FF:000123">
    <property type="entry name" value="Glutathione transferase o1"/>
    <property type="match status" value="1"/>
</dbReference>
<comment type="similarity">
    <text evidence="1">Belongs to the GST superfamily. Omega family.</text>
</comment>
<dbReference type="PROSITE" id="PS50405">
    <property type="entry name" value="GST_CTER"/>
    <property type="match status" value="1"/>
</dbReference>
<keyword evidence="6" id="KW-1185">Reference proteome</keyword>
<dbReference type="Pfam" id="PF13417">
    <property type="entry name" value="GST_N_3"/>
    <property type="match status" value="1"/>
</dbReference>
<dbReference type="PROSITE" id="PS51354">
    <property type="entry name" value="GLUTAREDOXIN_2"/>
    <property type="match status" value="1"/>
</dbReference>
<dbReference type="Gene3D" id="1.20.1050.10">
    <property type="match status" value="1"/>
</dbReference>
<evidence type="ECO:0000313" key="6">
    <source>
        <dbReference type="Proteomes" id="UP001458880"/>
    </source>
</evidence>
<dbReference type="AlphaFoldDB" id="A0AAW1L8F4"/>
<dbReference type="SFLD" id="SFLDS00019">
    <property type="entry name" value="Glutathione_Transferase_(cytos"/>
    <property type="match status" value="1"/>
</dbReference>
<keyword evidence="2" id="KW-0560">Oxidoreductase</keyword>
<feature type="domain" description="GST C-terminal" evidence="4">
    <location>
        <begin position="94"/>
        <end position="228"/>
    </location>
</feature>
<organism evidence="5 6">
    <name type="scientific">Popillia japonica</name>
    <name type="common">Japanese beetle</name>
    <dbReference type="NCBI Taxonomy" id="7064"/>
    <lineage>
        <taxon>Eukaryota</taxon>
        <taxon>Metazoa</taxon>
        <taxon>Ecdysozoa</taxon>
        <taxon>Arthropoda</taxon>
        <taxon>Hexapoda</taxon>
        <taxon>Insecta</taxon>
        <taxon>Pterygota</taxon>
        <taxon>Neoptera</taxon>
        <taxon>Endopterygota</taxon>
        <taxon>Coleoptera</taxon>
        <taxon>Polyphaga</taxon>
        <taxon>Scarabaeiformia</taxon>
        <taxon>Scarabaeidae</taxon>
        <taxon>Rutelinae</taxon>
        <taxon>Popillia</taxon>
    </lineage>
</organism>
<dbReference type="GO" id="GO:0006749">
    <property type="term" value="P:glutathione metabolic process"/>
    <property type="evidence" value="ECO:0007669"/>
    <property type="project" value="TreeGrafter"/>
</dbReference>
<dbReference type="PANTHER" id="PTHR43968">
    <property type="match status" value="1"/>
</dbReference>